<keyword evidence="2" id="KW-0479">Metal-binding</keyword>
<keyword evidence="11" id="KW-1185">Reference proteome</keyword>
<evidence type="ECO:0000256" key="7">
    <source>
        <dbReference type="SAM" id="Coils"/>
    </source>
</evidence>
<dbReference type="InParanoid" id="A0A6J2VTN3"/>
<evidence type="ECO:0000256" key="8">
    <source>
        <dbReference type="SAM" id="MobiDB-lite"/>
    </source>
</evidence>
<keyword evidence="7" id="KW-0175">Coiled coil</keyword>
<dbReference type="Pfam" id="PF00622">
    <property type="entry name" value="SPRY"/>
    <property type="match status" value="1"/>
</dbReference>
<dbReference type="Proteomes" id="UP000504632">
    <property type="component" value="Chromosome 7"/>
</dbReference>
<dbReference type="SMART" id="SM00449">
    <property type="entry name" value="SPRY"/>
    <property type="match status" value="1"/>
</dbReference>
<dbReference type="PANTHER" id="PTHR25465">
    <property type="entry name" value="B-BOX DOMAIN CONTAINING"/>
    <property type="match status" value="1"/>
</dbReference>
<dbReference type="InterPro" id="IPR003877">
    <property type="entry name" value="SPRY_dom"/>
</dbReference>
<evidence type="ECO:0000256" key="4">
    <source>
        <dbReference type="ARBA" id="ARBA00022833"/>
    </source>
</evidence>
<reference evidence="12" key="1">
    <citation type="submission" date="2025-08" db="UniProtKB">
        <authorList>
            <consortium name="RefSeq"/>
        </authorList>
    </citation>
    <scope>IDENTIFICATION</scope>
</reference>
<dbReference type="SMART" id="SM00184">
    <property type="entry name" value="RING"/>
    <property type="match status" value="1"/>
</dbReference>
<dbReference type="GO" id="GO:0008270">
    <property type="term" value="F:zinc ion binding"/>
    <property type="evidence" value="ECO:0007669"/>
    <property type="project" value="UniProtKB-KW"/>
</dbReference>
<dbReference type="InterPro" id="IPR001870">
    <property type="entry name" value="B30.2/SPRY"/>
</dbReference>
<protein>
    <submittedName>
        <fullName evidence="12">E3 ubiquitin-protein ligase TRIM39-like</fullName>
    </submittedName>
</protein>
<dbReference type="Gene3D" id="3.30.40.10">
    <property type="entry name" value="Zinc/RING finger domain, C3HC4 (zinc finger)"/>
    <property type="match status" value="1"/>
</dbReference>
<evidence type="ECO:0000259" key="9">
    <source>
        <dbReference type="PROSITE" id="PS50089"/>
    </source>
</evidence>
<evidence type="ECO:0000256" key="3">
    <source>
        <dbReference type="ARBA" id="ARBA00022771"/>
    </source>
</evidence>
<evidence type="ECO:0000313" key="12">
    <source>
        <dbReference type="RefSeq" id="XP_030635293.1"/>
    </source>
</evidence>
<sequence length="556" mass="62977">MASSLSSSSSSLSSSSSPSTSEDTPALMSQHLNCCICLDVLKNPVTTICGHTFCMTCLDHHKQYNDMACPLCKQDLQGRPKVNVVLKAILHKLEEAKHPRTDEFPGAPGEVACDICVGKRRLKAVKSCLVCLVSYCSLHVEQHRSTPRLKGHHLVAPVEDLDQRACLTHGRPLELYSCEEGKCICALCVQKGRQVVPVEMESNRRQADLLSIKCNLEKMIKEKEDKVKEIEFSVDQCQEKIDRERGEIENVFEGLMAAVEEAQKEALQPLEDRRRRLKMEAEELTNELKREISEFRKVITEFDRITDAEDHVHFLQSYPSMPDTKKDTDWINITVNTDLSLGSLQKHLLAMKSKLDAELEKLSSLEIKRMHRFSADIILDPDTANAQLVLSDDGKEVRDGGIKQDFPDNDERYDLFGCVLGQNQLTSGRAYWEVDVWEKTGWDLGVAAEDANRKGKISLKPSQGYWAIVHCNENLYCALEDPPVRLPIPEKVQKVGVFVDYEEGLVSFYNVEARSHIYTFTDCNFKETLRPYFSPHFCQNGRNSSPLVICHVLQKD</sequence>
<feature type="coiled-coil region" evidence="7">
    <location>
        <begin position="220"/>
        <end position="301"/>
    </location>
</feature>
<evidence type="ECO:0000256" key="1">
    <source>
        <dbReference type="ARBA" id="ARBA00022588"/>
    </source>
</evidence>
<evidence type="ECO:0000313" key="11">
    <source>
        <dbReference type="Proteomes" id="UP000504632"/>
    </source>
</evidence>
<dbReference type="SUPFAM" id="SSF49899">
    <property type="entry name" value="Concanavalin A-like lectins/glucanases"/>
    <property type="match status" value="1"/>
</dbReference>
<keyword evidence="1" id="KW-0399">Innate immunity</keyword>
<accession>A0A6J2VTN3</accession>
<dbReference type="SUPFAM" id="SSF57845">
    <property type="entry name" value="B-box zinc-binding domain"/>
    <property type="match status" value="1"/>
</dbReference>
<keyword evidence="5" id="KW-0391">Immunity</keyword>
<dbReference type="Pfam" id="PF25600">
    <property type="entry name" value="TRIM_CC"/>
    <property type="match status" value="1"/>
</dbReference>
<organism evidence="11 12">
    <name type="scientific">Chanos chanos</name>
    <name type="common">Milkfish</name>
    <name type="synonym">Mugil chanos</name>
    <dbReference type="NCBI Taxonomy" id="29144"/>
    <lineage>
        <taxon>Eukaryota</taxon>
        <taxon>Metazoa</taxon>
        <taxon>Chordata</taxon>
        <taxon>Craniata</taxon>
        <taxon>Vertebrata</taxon>
        <taxon>Euteleostomi</taxon>
        <taxon>Actinopterygii</taxon>
        <taxon>Neopterygii</taxon>
        <taxon>Teleostei</taxon>
        <taxon>Ostariophysi</taxon>
        <taxon>Gonorynchiformes</taxon>
        <taxon>Chanidae</taxon>
        <taxon>Chanos</taxon>
    </lineage>
</organism>
<name>A0A6J2VTN3_CHACN</name>
<dbReference type="PROSITE" id="PS50188">
    <property type="entry name" value="B302_SPRY"/>
    <property type="match status" value="1"/>
</dbReference>
<dbReference type="InterPro" id="IPR017907">
    <property type="entry name" value="Znf_RING_CS"/>
</dbReference>
<evidence type="ECO:0000256" key="5">
    <source>
        <dbReference type="ARBA" id="ARBA00022859"/>
    </source>
</evidence>
<dbReference type="SMART" id="SM00589">
    <property type="entry name" value="PRY"/>
    <property type="match status" value="1"/>
</dbReference>
<dbReference type="FunFam" id="2.60.120.920:FF:000004">
    <property type="entry name" value="Butyrophilin subfamily 1 member A1"/>
    <property type="match status" value="1"/>
</dbReference>
<dbReference type="InterPro" id="IPR013320">
    <property type="entry name" value="ConA-like_dom_sf"/>
</dbReference>
<dbReference type="PANTHER" id="PTHR25465:SF49">
    <property type="entry name" value="BLOODTHIRSTY-RELATED GENE FAMILY, MEMBER 1-RELATED"/>
    <property type="match status" value="1"/>
</dbReference>
<dbReference type="GeneID" id="115816479"/>
<dbReference type="InterPro" id="IPR006574">
    <property type="entry name" value="PRY"/>
</dbReference>
<feature type="domain" description="RING-type" evidence="9">
    <location>
        <begin position="34"/>
        <end position="73"/>
    </location>
</feature>
<dbReference type="PROSITE" id="PS50089">
    <property type="entry name" value="ZF_RING_2"/>
    <property type="match status" value="1"/>
</dbReference>
<dbReference type="PRINTS" id="PR01407">
    <property type="entry name" value="BUTYPHLNCDUF"/>
</dbReference>
<proteinExistence type="predicted"/>
<keyword evidence="3 6" id="KW-0863">Zinc-finger</keyword>
<dbReference type="InterPro" id="IPR013083">
    <property type="entry name" value="Znf_RING/FYVE/PHD"/>
</dbReference>
<keyword evidence="4" id="KW-0862">Zinc</keyword>
<feature type="domain" description="B30.2/SPRY" evidence="10">
    <location>
        <begin position="357"/>
        <end position="547"/>
    </location>
</feature>
<feature type="region of interest" description="Disordered" evidence="8">
    <location>
        <begin position="1"/>
        <end position="24"/>
    </location>
</feature>
<dbReference type="PROSITE" id="PS00518">
    <property type="entry name" value="ZF_RING_1"/>
    <property type="match status" value="1"/>
</dbReference>
<evidence type="ECO:0000259" key="10">
    <source>
        <dbReference type="PROSITE" id="PS50188"/>
    </source>
</evidence>
<dbReference type="CDD" id="cd19802">
    <property type="entry name" value="Bbox1_TRIM8-like"/>
    <property type="match status" value="1"/>
</dbReference>
<dbReference type="InterPro" id="IPR043136">
    <property type="entry name" value="B30.2/SPRY_sf"/>
</dbReference>
<feature type="compositionally biased region" description="Low complexity" evidence="8">
    <location>
        <begin position="1"/>
        <end position="21"/>
    </location>
</feature>
<dbReference type="SUPFAM" id="SSF57850">
    <property type="entry name" value="RING/U-box"/>
    <property type="match status" value="1"/>
</dbReference>
<dbReference type="Gene3D" id="3.30.160.60">
    <property type="entry name" value="Classic Zinc Finger"/>
    <property type="match status" value="1"/>
</dbReference>
<dbReference type="InterPro" id="IPR058030">
    <property type="entry name" value="TRIM8/14/16/25/29/45/65_CC"/>
</dbReference>
<dbReference type="OrthoDB" id="6270329at2759"/>
<dbReference type="GO" id="GO:0045087">
    <property type="term" value="P:innate immune response"/>
    <property type="evidence" value="ECO:0007669"/>
    <property type="project" value="UniProtKB-KW"/>
</dbReference>
<dbReference type="GO" id="GO:0005737">
    <property type="term" value="C:cytoplasm"/>
    <property type="evidence" value="ECO:0007669"/>
    <property type="project" value="UniProtKB-ARBA"/>
</dbReference>
<gene>
    <name evidence="12" type="primary">LOC115816479</name>
</gene>
<dbReference type="RefSeq" id="XP_030635293.1">
    <property type="nucleotide sequence ID" value="XM_030779433.1"/>
</dbReference>
<evidence type="ECO:0000256" key="2">
    <source>
        <dbReference type="ARBA" id="ARBA00022723"/>
    </source>
</evidence>
<evidence type="ECO:0000256" key="6">
    <source>
        <dbReference type="PROSITE-ProRule" id="PRU00175"/>
    </source>
</evidence>
<dbReference type="Pfam" id="PF13765">
    <property type="entry name" value="PRY"/>
    <property type="match status" value="1"/>
</dbReference>
<dbReference type="AlphaFoldDB" id="A0A6J2VTN3"/>
<dbReference type="Pfam" id="PF13445">
    <property type="entry name" value="zf-RING_UBOX"/>
    <property type="match status" value="1"/>
</dbReference>
<dbReference type="CDD" id="cd13733">
    <property type="entry name" value="SPRY_PRY_C-I_1"/>
    <property type="match status" value="1"/>
</dbReference>
<dbReference type="InterPro" id="IPR001841">
    <property type="entry name" value="Znf_RING"/>
</dbReference>
<dbReference type="InterPro" id="IPR051051">
    <property type="entry name" value="E3_ubiq-ligase_TRIM/RNF"/>
</dbReference>
<dbReference type="InterPro" id="IPR027370">
    <property type="entry name" value="Znf-RING_euk"/>
</dbReference>
<dbReference type="Gene3D" id="2.60.120.920">
    <property type="match status" value="1"/>
</dbReference>
<dbReference type="InterPro" id="IPR003879">
    <property type="entry name" value="Butyrophylin_SPRY"/>
</dbReference>